<accession>A0A0K0EAJ2</accession>
<dbReference type="PANTHER" id="PTHR41148:SF1">
    <property type="entry name" value="LP09875P"/>
    <property type="match status" value="1"/>
</dbReference>
<reference evidence="2" key="1">
    <citation type="submission" date="2015-08" db="UniProtKB">
        <authorList>
            <consortium name="WormBaseParasite"/>
        </authorList>
    </citation>
    <scope>IDENTIFICATION</scope>
</reference>
<dbReference type="WBParaSite" id="SSTP_0000651600.1">
    <property type="protein sequence ID" value="SSTP_0000651600.1"/>
    <property type="gene ID" value="SSTP_0000651600"/>
</dbReference>
<evidence type="ECO:0000313" key="1">
    <source>
        <dbReference type="Proteomes" id="UP000035681"/>
    </source>
</evidence>
<dbReference type="Gene3D" id="2.30.29.30">
    <property type="entry name" value="Pleckstrin-homology domain (PH domain)/Phosphotyrosine-binding domain (PTB)"/>
    <property type="match status" value="1"/>
</dbReference>
<dbReference type="PANTHER" id="PTHR41148">
    <property type="entry name" value="LP09875P"/>
    <property type="match status" value="1"/>
</dbReference>
<proteinExistence type="predicted"/>
<keyword evidence="1" id="KW-1185">Reference proteome</keyword>
<dbReference type="InterPro" id="IPR011993">
    <property type="entry name" value="PH-like_dom_sf"/>
</dbReference>
<dbReference type="WBParaSite" id="TCONS_00010184.p1">
    <property type="protein sequence ID" value="TCONS_00010184.p1"/>
    <property type="gene ID" value="XLOC_007887"/>
</dbReference>
<protein>
    <submittedName>
        <fullName evidence="2 3">PID domain-containing protein</fullName>
    </submittedName>
</protein>
<dbReference type="SUPFAM" id="SSF50729">
    <property type="entry name" value="PH domain-like"/>
    <property type="match status" value="1"/>
</dbReference>
<dbReference type="STRING" id="6248.A0A0K0EAJ2"/>
<dbReference type="AlphaFoldDB" id="A0A0K0EAJ2"/>
<name>A0A0K0EAJ2_STRER</name>
<organism evidence="2">
    <name type="scientific">Strongyloides stercoralis</name>
    <name type="common">Threadworm</name>
    <dbReference type="NCBI Taxonomy" id="6248"/>
    <lineage>
        <taxon>Eukaryota</taxon>
        <taxon>Metazoa</taxon>
        <taxon>Ecdysozoa</taxon>
        <taxon>Nematoda</taxon>
        <taxon>Chromadorea</taxon>
        <taxon>Rhabditida</taxon>
        <taxon>Tylenchina</taxon>
        <taxon>Panagrolaimomorpha</taxon>
        <taxon>Strongyloidoidea</taxon>
        <taxon>Strongyloididae</taxon>
        <taxon>Strongyloides</taxon>
    </lineage>
</organism>
<dbReference type="Proteomes" id="UP000035681">
    <property type="component" value="Unplaced"/>
</dbReference>
<evidence type="ECO:0000313" key="2">
    <source>
        <dbReference type="WBParaSite" id="SSTP_0000651600.1"/>
    </source>
</evidence>
<evidence type="ECO:0000313" key="3">
    <source>
        <dbReference type="WBParaSite" id="TCONS_00010184.p1"/>
    </source>
</evidence>
<sequence>MVWLWNKKSPKTYFHVLYLGARETDHLRNEKVTNSLMKEQLENCFIKVGNKATITLSEKGLKLIQTIPIMNKNGYVKIKTMHINVPGHCITFSMIGNMPFNDTVGVTMIILNPEMHSPIHLHVYRCDTSQIAQIMHEKIQYLINLSNNQRLLYNLEKKLYLKSTIDTSEHFSEFDASNFMKNNTITSVFNKKNSIERERLRSRHSIAMLPYNNYDTSISNKNSSHNINSVNLLQENDNISMGKSLILPYNINKYSNSSVTSKRLYIKENKNNTYNGNSQISSLKKLFKKKRLPIEMFNNNNY</sequence>